<dbReference type="InterPro" id="IPR000960">
    <property type="entry name" value="Flavin_mOase"/>
</dbReference>
<evidence type="ECO:0000256" key="25">
    <source>
        <dbReference type="ARBA" id="ARBA00047977"/>
    </source>
</evidence>
<dbReference type="SUPFAM" id="SSF51905">
    <property type="entry name" value="FAD/NAD(P)-binding domain"/>
    <property type="match status" value="2"/>
</dbReference>
<evidence type="ECO:0000256" key="29">
    <source>
        <dbReference type="ARBA" id="ARBA00048989"/>
    </source>
</evidence>
<dbReference type="InterPro" id="IPR020946">
    <property type="entry name" value="Flavin_mOase-like"/>
</dbReference>
<evidence type="ECO:0000256" key="6">
    <source>
        <dbReference type="ARBA" id="ARBA00022553"/>
    </source>
</evidence>
<evidence type="ECO:0000256" key="32">
    <source>
        <dbReference type="ARBA" id="ARBA00049475"/>
    </source>
</evidence>
<dbReference type="GO" id="GO:0050660">
    <property type="term" value="F:flavin adenine dinucleotide binding"/>
    <property type="evidence" value="ECO:0007669"/>
    <property type="project" value="InterPro"/>
</dbReference>
<keyword evidence="17 33" id="KW-0472">Membrane</keyword>
<comment type="catalytic activity">
    <reaction evidence="31">
        <text>N,N-dimethylaniline + NADPH + O2 + H(+) = N,N-dimethylaniline N-oxide + NADP(+) + H2O</text>
        <dbReference type="Rhea" id="RHEA:24468"/>
        <dbReference type="ChEBI" id="CHEBI:15377"/>
        <dbReference type="ChEBI" id="CHEBI:15378"/>
        <dbReference type="ChEBI" id="CHEBI:15379"/>
        <dbReference type="ChEBI" id="CHEBI:16269"/>
        <dbReference type="ChEBI" id="CHEBI:17735"/>
        <dbReference type="ChEBI" id="CHEBI:57783"/>
        <dbReference type="ChEBI" id="CHEBI:58349"/>
        <dbReference type="EC" id="1.14.13.8"/>
    </reaction>
    <physiologicalReaction direction="left-to-right" evidence="31">
        <dbReference type="Rhea" id="RHEA:24469"/>
    </physiologicalReaction>
</comment>
<evidence type="ECO:0000256" key="11">
    <source>
        <dbReference type="ARBA" id="ARBA00022848"/>
    </source>
</evidence>
<evidence type="ECO:0000256" key="27">
    <source>
        <dbReference type="ARBA" id="ARBA00048088"/>
    </source>
</evidence>
<evidence type="ECO:0000256" key="5">
    <source>
        <dbReference type="ARBA" id="ARBA00022481"/>
    </source>
</evidence>
<dbReference type="GO" id="GO:0050661">
    <property type="term" value="F:NADP binding"/>
    <property type="evidence" value="ECO:0007669"/>
    <property type="project" value="InterPro"/>
</dbReference>
<evidence type="ECO:0000256" key="7">
    <source>
        <dbReference type="ARBA" id="ARBA00022630"/>
    </source>
</evidence>
<dbReference type="PRINTS" id="PR00370">
    <property type="entry name" value="FMOXYGENASE"/>
</dbReference>
<dbReference type="InterPro" id="IPR002257">
    <property type="entry name" value="Flavin_mOase_5"/>
</dbReference>
<comment type="catalytic activity">
    <reaction evidence="20">
        <text>hypotaurine + NADH + O2 + H(+) = taurine + NAD(+) + H2O</text>
        <dbReference type="Rhea" id="RHEA:74111"/>
        <dbReference type="ChEBI" id="CHEBI:15377"/>
        <dbReference type="ChEBI" id="CHEBI:15378"/>
        <dbReference type="ChEBI" id="CHEBI:15379"/>
        <dbReference type="ChEBI" id="CHEBI:57540"/>
        <dbReference type="ChEBI" id="CHEBI:57853"/>
        <dbReference type="ChEBI" id="CHEBI:57945"/>
        <dbReference type="ChEBI" id="CHEBI:507393"/>
        <dbReference type="EC" id="1.14.13.8"/>
    </reaction>
    <physiologicalReaction direction="left-to-right" evidence="20">
        <dbReference type="Rhea" id="RHEA:74112"/>
    </physiologicalReaction>
</comment>
<dbReference type="GO" id="GO:0005789">
    <property type="term" value="C:endoplasmic reticulum membrane"/>
    <property type="evidence" value="ECO:0007669"/>
    <property type="project" value="UniProtKB-SubCell"/>
</dbReference>
<evidence type="ECO:0000256" key="8">
    <source>
        <dbReference type="ARBA" id="ARBA00022692"/>
    </source>
</evidence>
<evidence type="ECO:0000256" key="15">
    <source>
        <dbReference type="ARBA" id="ARBA00023033"/>
    </source>
</evidence>
<dbReference type="EC" id="1.-.-.-" evidence="34"/>
<evidence type="ECO:0000256" key="18">
    <source>
        <dbReference type="ARBA" id="ARBA00045722"/>
    </source>
</evidence>
<comment type="subcellular location">
    <subcellularLocation>
        <location evidence="2">Endoplasmic reticulum membrane</location>
        <topology evidence="2">Single-pass membrane protein</topology>
    </subcellularLocation>
    <subcellularLocation>
        <location evidence="3">Microsome membrane</location>
    </subcellularLocation>
</comment>
<comment type="function">
    <text evidence="19">Broad spectrum monooxygenase that catalyzes the oxygenation of a wide variety of nitrogen- and sulfur-containing compounds including xenobiotics. Catalyzes the S-oxygenation of hypotaurine to produce taurine, an organic osmolyte involved in cell volume regulation as well as a variety of cytoprotective and developmental processes. In vitro, catalyzes the N-oxygenation of trimethylamine (TMA) to produce trimethylamine N-oxide (TMAO) and could therefore participate to the detoxification of this compound that is generated by the action of gut microbiota from dietary precursors such as choline, choline containing compounds, betaine or L-carnitine.</text>
</comment>
<keyword evidence="9 33" id="KW-0256">Endoplasmic reticulum</keyword>
<evidence type="ECO:0000256" key="21">
    <source>
        <dbReference type="ARBA" id="ARBA00047426"/>
    </source>
</evidence>
<comment type="catalytic activity">
    <reaction evidence="23">
        <text>sulcatone + NADPH + O2 + H(+) = 4-methylpent-3-en-1-yl acetate + NADP(+) + H2O</text>
        <dbReference type="Rhea" id="RHEA:54864"/>
        <dbReference type="ChEBI" id="CHEBI:15377"/>
        <dbReference type="ChEBI" id="CHEBI:15378"/>
        <dbReference type="ChEBI" id="CHEBI:15379"/>
        <dbReference type="ChEBI" id="CHEBI:16310"/>
        <dbReference type="ChEBI" id="CHEBI:57783"/>
        <dbReference type="ChEBI" id="CHEBI:58349"/>
        <dbReference type="ChEBI" id="CHEBI:138373"/>
    </reaction>
    <physiologicalReaction direction="left-to-right" evidence="23">
        <dbReference type="Rhea" id="RHEA:54865"/>
    </physiologicalReaction>
</comment>
<evidence type="ECO:0000256" key="13">
    <source>
        <dbReference type="ARBA" id="ARBA00022989"/>
    </source>
</evidence>
<keyword evidence="15 33" id="KW-0503">Monooxygenase</keyword>
<evidence type="ECO:0000256" key="16">
    <source>
        <dbReference type="ARBA" id="ARBA00023098"/>
    </source>
</evidence>
<keyword evidence="10 33" id="KW-0274">FAD</keyword>
<evidence type="ECO:0000256" key="20">
    <source>
        <dbReference type="ARBA" id="ARBA00047338"/>
    </source>
</evidence>
<comment type="catalytic activity">
    <reaction evidence="22">
        <text>heptan-2-one + NADPH + O2 + H(+) = pentyl acetate + NADP(+) + H2O</text>
        <dbReference type="Rhea" id="RHEA:54836"/>
        <dbReference type="ChEBI" id="CHEBI:5672"/>
        <dbReference type="ChEBI" id="CHEBI:15377"/>
        <dbReference type="ChEBI" id="CHEBI:15378"/>
        <dbReference type="ChEBI" id="CHEBI:15379"/>
        <dbReference type="ChEBI" id="CHEBI:57783"/>
        <dbReference type="ChEBI" id="CHEBI:58349"/>
        <dbReference type="ChEBI" id="CHEBI:87362"/>
    </reaction>
    <physiologicalReaction direction="left-to-right" evidence="22">
        <dbReference type="Rhea" id="RHEA:54837"/>
    </physiologicalReaction>
</comment>
<evidence type="ECO:0000256" key="28">
    <source>
        <dbReference type="ARBA" id="ARBA00048459"/>
    </source>
</evidence>
<keyword evidence="6" id="KW-0597">Phosphoprotein</keyword>
<evidence type="ECO:0000256" key="23">
    <source>
        <dbReference type="ARBA" id="ARBA00047855"/>
    </source>
</evidence>
<dbReference type="WBParaSite" id="Hba_18001">
    <property type="protein sequence ID" value="Hba_18001"/>
    <property type="gene ID" value="Hba_18001"/>
</dbReference>
<evidence type="ECO:0000256" key="10">
    <source>
        <dbReference type="ARBA" id="ARBA00022827"/>
    </source>
</evidence>
<evidence type="ECO:0000256" key="14">
    <source>
        <dbReference type="ARBA" id="ARBA00023002"/>
    </source>
</evidence>
<evidence type="ECO:0000256" key="12">
    <source>
        <dbReference type="ARBA" id="ARBA00022857"/>
    </source>
</evidence>
<dbReference type="PANTHER" id="PTHR23023">
    <property type="entry name" value="DIMETHYLANILINE MONOOXYGENASE"/>
    <property type="match status" value="1"/>
</dbReference>
<keyword evidence="8" id="KW-0812">Transmembrane</keyword>
<comment type="catalytic activity">
    <reaction evidence="28">
        <text>octan-3-one + NADPH + O2 + H(+) = ethyl hexanoate + NADP(+) + H2O</text>
        <dbReference type="Rhea" id="RHEA:54856"/>
        <dbReference type="ChEBI" id="CHEBI:15377"/>
        <dbReference type="ChEBI" id="CHEBI:15378"/>
        <dbReference type="ChEBI" id="CHEBI:15379"/>
        <dbReference type="ChEBI" id="CHEBI:57783"/>
        <dbReference type="ChEBI" id="CHEBI:58349"/>
        <dbReference type="ChEBI" id="CHEBI:80946"/>
        <dbReference type="ChEBI" id="CHEBI:86055"/>
    </reaction>
    <physiologicalReaction direction="left-to-right" evidence="28">
        <dbReference type="Rhea" id="RHEA:54857"/>
    </physiologicalReaction>
</comment>
<keyword evidence="5" id="KW-0488">Methylation</keyword>
<comment type="similarity">
    <text evidence="4 33 34">Belongs to the FMO family.</text>
</comment>
<dbReference type="PRINTS" id="PR01125">
    <property type="entry name" value="FMOXYGENASE5"/>
</dbReference>
<dbReference type="GO" id="GO:0047822">
    <property type="term" value="F:hypotaurine monooxygenase activity"/>
    <property type="evidence" value="ECO:0007669"/>
    <property type="project" value="RHEA"/>
</dbReference>
<evidence type="ECO:0000256" key="22">
    <source>
        <dbReference type="ARBA" id="ARBA00047574"/>
    </source>
</evidence>
<keyword evidence="14 33" id="KW-0560">Oxidoreductase</keyword>
<keyword evidence="13" id="KW-1133">Transmembrane helix</keyword>
<evidence type="ECO:0000256" key="1">
    <source>
        <dbReference type="ARBA" id="ARBA00001974"/>
    </source>
</evidence>
<dbReference type="GO" id="GO:0016174">
    <property type="term" value="F:NAD(P)H oxidase H2O2-forming activity"/>
    <property type="evidence" value="ECO:0007669"/>
    <property type="project" value="UniProtKB-EC"/>
</dbReference>
<dbReference type="Gene3D" id="3.50.50.60">
    <property type="entry name" value="FAD/NAD(P)-binding domain"/>
    <property type="match status" value="3"/>
</dbReference>
<comment type="cofactor">
    <cofactor evidence="1 33 34">
        <name>FAD</name>
        <dbReference type="ChEBI" id="CHEBI:57692"/>
    </cofactor>
</comment>
<comment type="catalytic activity">
    <reaction evidence="25">
        <text>hexan-3-one + NADPH + O2 + H(+) = ethyl butanoate + NADP(+) + H2O</text>
        <dbReference type="Rhea" id="RHEA:54844"/>
        <dbReference type="ChEBI" id="CHEBI:15377"/>
        <dbReference type="ChEBI" id="CHEBI:15378"/>
        <dbReference type="ChEBI" id="CHEBI:15379"/>
        <dbReference type="ChEBI" id="CHEBI:57783"/>
        <dbReference type="ChEBI" id="CHEBI:58349"/>
        <dbReference type="ChEBI" id="CHEBI:88764"/>
        <dbReference type="ChEBI" id="CHEBI:89891"/>
    </reaction>
    <physiologicalReaction direction="left-to-right" evidence="25">
        <dbReference type="Rhea" id="RHEA:54845"/>
    </physiologicalReaction>
</comment>
<comment type="catalytic activity">
    <reaction evidence="21">
        <text>hexan-3-one + NADPH + O2 + H(+) = propyl propanoate + NADP(+) + H2O</text>
        <dbReference type="Rhea" id="RHEA:54848"/>
        <dbReference type="ChEBI" id="CHEBI:15377"/>
        <dbReference type="ChEBI" id="CHEBI:15378"/>
        <dbReference type="ChEBI" id="CHEBI:15379"/>
        <dbReference type="ChEBI" id="CHEBI:57783"/>
        <dbReference type="ChEBI" id="CHEBI:58349"/>
        <dbReference type="ChEBI" id="CHEBI:89828"/>
        <dbReference type="ChEBI" id="CHEBI:89891"/>
    </reaction>
    <physiologicalReaction direction="left-to-right" evidence="21">
        <dbReference type="Rhea" id="RHEA:54849"/>
    </physiologicalReaction>
</comment>
<dbReference type="PIRSF" id="PIRSF000332">
    <property type="entry name" value="FMO"/>
    <property type="match status" value="1"/>
</dbReference>
<comment type="catalytic activity">
    <reaction evidence="30">
        <text>heptan-4-one + NADPH + O2 + H(+) = propyl butanoate + NADP(+) + H2O</text>
        <dbReference type="Rhea" id="RHEA:54852"/>
        <dbReference type="ChEBI" id="CHEBI:15377"/>
        <dbReference type="ChEBI" id="CHEBI:15378"/>
        <dbReference type="ChEBI" id="CHEBI:15379"/>
        <dbReference type="ChEBI" id="CHEBI:57783"/>
        <dbReference type="ChEBI" id="CHEBI:58349"/>
        <dbReference type="ChEBI" id="CHEBI:89484"/>
        <dbReference type="ChEBI" id="CHEBI:89719"/>
    </reaction>
    <physiologicalReaction direction="left-to-right" evidence="30">
        <dbReference type="Rhea" id="RHEA:54853"/>
    </physiologicalReaction>
</comment>
<comment type="function">
    <text evidence="18">Acts as a Baeyer-Villiger monooxygenase on a broad range of substrates. Catalyzes the insertion of an oxygen atom into a carbon-carbon bond adjacent to a carbonyl, which converts ketones to esters. Active on diverse carbonyl compounds, whereas soft nucleophiles are mostly non- or poorly reactive. In contrast with other forms of FMO it is non- or poorly active on 'classical' substrates such as drugs, pesticides, and dietary components containing soft nucleophilic heteroatoms. Able to oxidize drug molecules bearing a carbonyl group on an aliphatic chain, such as nabumetone and pentoxifylline. Also, in the absence of substrates, shows slow but yet significant NADPH oxidase activity. Acts as a positive modulator of cholesterol biosynthesis as well as glucose homeostasis, promoting metabolic aging via pleiotropic effects.</text>
</comment>
<evidence type="ECO:0000313" key="35">
    <source>
        <dbReference type="Proteomes" id="UP000095283"/>
    </source>
</evidence>
<evidence type="ECO:0000256" key="19">
    <source>
        <dbReference type="ARBA" id="ARBA00045957"/>
    </source>
</evidence>
<evidence type="ECO:0000256" key="33">
    <source>
        <dbReference type="PIRNR" id="PIRNR000332"/>
    </source>
</evidence>
<dbReference type="Proteomes" id="UP000095283">
    <property type="component" value="Unplaced"/>
</dbReference>
<accession>A0A1I7XJR1</accession>
<dbReference type="GO" id="GO:0004499">
    <property type="term" value="F:N,N-dimethylaniline monooxygenase activity"/>
    <property type="evidence" value="ECO:0007669"/>
    <property type="project" value="UniProtKB-UniRule"/>
</dbReference>
<sequence length="500" mass="57722">MTAYSDYPPEPHIANFMHNTEMYRYLKAYAEKFDLFKYIKFNHRVVNVKRSQDYKTTGQWQVTFENETGKKLTDVFDGVLMCSGHHAIPYYPKQWTNQDQFLGKIIHSHSYRDHRGYEDKVVIVVGIGNSGGDLAVELSRIAKQVYHLSIITSNSCIYFISLFAKIRSIFRRYLNDIRKLLPEWISCNYLEGKLNKRFDHTRYGLKPEHRVTGAHPTVNDELPNRIACGMVKVKPNIREFTKHGVVFEDDTTVDHVDDVILATGFSFHFPIIEDGNLIPVEENMVDLYQYMFPFETSDHNTLAVIGLIQPVGSISPISEMQARLFYENLSGNCKIPEKKEMQKSIEEKKQVMSKRYVKSRRHTIQVDYINYMDELAALVGCLPNMKDLFMSDPILALKVYFGPSVPYIYRVQGPHPWSGARQAIVGVDERVFKHLRLLHTILCLEMSHWFCCEGPLEHKGKCRFSSRLCPSVLPTKIGQSGKKHGESPDIYKSLLLPNVH</sequence>
<keyword evidence="35" id="KW-1185">Reference proteome</keyword>
<dbReference type="InterPro" id="IPR036188">
    <property type="entry name" value="FAD/NAD-bd_sf"/>
</dbReference>
<protein>
    <recommendedName>
        <fullName evidence="34">Flavin-containing monooxygenase</fullName>
        <ecNumber evidence="34">1.-.-.-</ecNumber>
    </recommendedName>
</protein>
<evidence type="ECO:0000256" key="30">
    <source>
        <dbReference type="ARBA" id="ARBA00048990"/>
    </source>
</evidence>
<evidence type="ECO:0000256" key="31">
    <source>
        <dbReference type="ARBA" id="ARBA00049443"/>
    </source>
</evidence>
<dbReference type="FunFam" id="3.50.50.60:FF:000159">
    <property type="entry name" value="Dimethylaniline monooxygenase [N-oxide-forming]"/>
    <property type="match status" value="1"/>
</dbReference>
<dbReference type="GO" id="GO:0006629">
    <property type="term" value="P:lipid metabolic process"/>
    <property type="evidence" value="ECO:0007669"/>
    <property type="project" value="UniProtKB-KW"/>
</dbReference>
<dbReference type="Pfam" id="PF00743">
    <property type="entry name" value="FMO-like"/>
    <property type="match status" value="1"/>
</dbReference>
<evidence type="ECO:0000313" key="36">
    <source>
        <dbReference type="WBParaSite" id="Hba_18001"/>
    </source>
</evidence>
<evidence type="ECO:0000256" key="3">
    <source>
        <dbReference type="ARBA" id="ARBA00004524"/>
    </source>
</evidence>
<comment type="catalytic activity">
    <reaction evidence="24">
        <text>NADPH + O2 + H(+) = H2O2 + NADP(+)</text>
        <dbReference type="Rhea" id="RHEA:11260"/>
        <dbReference type="ChEBI" id="CHEBI:15378"/>
        <dbReference type="ChEBI" id="CHEBI:15379"/>
        <dbReference type="ChEBI" id="CHEBI:16240"/>
        <dbReference type="ChEBI" id="CHEBI:57783"/>
        <dbReference type="ChEBI" id="CHEBI:58349"/>
        <dbReference type="EC" id="1.6.3.1"/>
    </reaction>
    <physiologicalReaction direction="left-to-right" evidence="24">
        <dbReference type="Rhea" id="RHEA:11261"/>
    </physiologicalReaction>
</comment>
<evidence type="ECO:0000256" key="17">
    <source>
        <dbReference type="ARBA" id="ARBA00023136"/>
    </source>
</evidence>
<evidence type="ECO:0000256" key="26">
    <source>
        <dbReference type="ARBA" id="ARBA00048041"/>
    </source>
</evidence>
<keyword evidence="16" id="KW-0443">Lipid metabolism</keyword>
<name>A0A1I7XJR1_HETBA</name>
<proteinExistence type="inferred from homology"/>
<dbReference type="GO" id="GO:0034899">
    <property type="term" value="F:trimethylamine monooxygenase activity"/>
    <property type="evidence" value="ECO:0007669"/>
    <property type="project" value="UniProtKB-EC"/>
</dbReference>
<evidence type="ECO:0000256" key="24">
    <source>
        <dbReference type="ARBA" id="ARBA00047864"/>
    </source>
</evidence>
<evidence type="ECO:0000256" key="9">
    <source>
        <dbReference type="ARBA" id="ARBA00022824"/>
    </source>
</evidence>
<comment type="catalytic activity">
    <reaction evidence="29">
        <text>(2E)-geranial + NADPH + O2 + H(+) = (1E)-2,6-dimethylhepta-1,5-dien-1-yl formate + NADP(+) + H2O</text>
        <dbReference type="Rhea" id="RHEA:54860"/>
        <dbReference type="ChEBI" id="CHEBI:15377"/>
        <dbReference type="ChEBI" id="CHEBI:15378"/>
        <dbReference type="ChEBI" id="CHEBI:15379"/>
        <dbReference type="ChEBI" id="CHEBI:16980"/>
        <dbReference type="ChEBI" id="CHEBI:57783"/>
        <dbReference type="ChEBI" id="CHEBI:58349"/>
        <dbReference type="ChEBI" id="CHEBI:138375"/>
    </reaction>
    <physiologicalReaction direction="left-to-right" evidence="29">
        <dbReference type="Rhea" id="RHEA:54861"/>
    </physiologicalReaction>
</comment>
<comment type="catalytic activity">
    <reaction evidence="26">
        <text>hypotaurine + NADPH + O2 + H(+) = taurine + NADP(+) + H2O</text>
        <dbReference type="Rhea" id="RHEA:69819"/>
        <dbReference type="ChEBI" id="CHEBI:15377"/>
        <dbReference type="ChEBI" id="CHEBI:15378"/>
        <dbReference type="ChEBI" id="CHEBI:15379"/>
        <dbReference type="ChEBI" id="CHEBI:57783"/>
        <dbReference type="ChEBI" id="CHEBI:57853"/>
        <dbReference type="ChEBI" id="CHEBI:58349"/>
        <dbReference type="ChEBI" id="CHEBI:507393"/>
        <dbReference type="EC" id="1.14.13.8"/>
    </reaction>
    <physiologicalReaction direction="left-to-right" evidence="26">
        <dbReference type="Rhea" id="RHEA:69820"/>
    </physiologicalReaction>
</comment>
<organism evidence="35 36">
    <name type="scientific">Heterorhabditis bacteriophora</name>
    <name type="common">Entomopathogenic nematode worm</name>
    <dbReference type="NCBI Taxonomy" id="37862"/>
    <lineage>
        <taxon>Eukaryota</taxon>
        <taxon>Metazoa</taxon>
        <taxon>Ecdysozoa</taxon>
        <taxon>Nematoda</taxon>
        <taxon>Chromadorea</taxon>
        <taxon>Rhabditida</taxon>
        <taxon>Rhabditina</taxon>
        <taxon>Rhabditomorpha</taxon>
        <taxon>Strongyloidea</taxon>
        <taxon>Heterorhabditidae</taxon>
        <taxon>Heterorhabditis</taxon>
    </lineage>
</organism>
<reference evidence="36" key="1">
    <citation type="submission" date="2016-11" db="UniProtKB">
        <authorList>
            <consortium name="WormBaseParasite"/>
        </authorList>
    </citation>
    <scope>IDENTIFICATION</scope>
</reference>
<evidence type="ECO:0000256" key="4">
    <source>
        <dbReference type="ARBA" id="ARBA00009183"/>
    </source>
</evidence>
<keyword evidence="12 33" id="KW-0521">NADP</keyword>
<evidence type="ECO:0000256" key="2">
    <source>
        <dbReference type="ARBA" id="ARBA00004389"/>
    </source>
</evidence>
<evidence type="ECO:0000256" key="34">
    <source>
        <dbReference type="RuleBase" id="RU361177"/>
    </source>
</evidence>
<comment type="catalytic activity">
    <reaction evidence="27">
        <text>trimethylamine + NADPH + O2 = trimethylamine N-oxide + NADP(+) + H2O</text>
        <dbReference type="Rhea" id="RHEA:31979"/>
        <dbReference type="ChEBI" id="CHEBI:15377"/>
        <dbReference type="ChEBI" id="CHEBI:15379"/>
        <dbReference type="ChEBI" id="CHEBI:15724"/>
        <dbReference type="ChEBI" id="CHEBI:57783"/>
        <dbReference type="ChEBI" id="CHEBI:58349"/>
        <dbReference type="ChEBI" id="CHEBI:58389"/>
        <dbReference type="EC" id="1.14.13.148"/>
    </reaction>
    <physiologicalReaction direction="left-to-right" evidence="27">
        <dbReference type="Rhea" id="RHEA:31980"/>
    </physiologicalReaction>
</comment>
<comment type="catalytic activity">
    <reaction evidence="32">
        <text>octan-3-one + NADPH + O2 + H(+) = pentyl propanoate + NADP(+) + H2O</text>
        <dbReference type="Rhea" id="RHEA:54840"/>
        <dbReference type="ChEBI" id="CHEBI:15377"/>
        <dbReference type="ChEBI" id="CHEBI:15378"/>
        <dbReference type="ChEBI" id="CHEBI:15379"/>
        <dbReference type="ChEBI" id="CHEBI:57783"/>
        <dbReference type="ChEBI" id="CHEBI:58349"/>
        <dbReference type="ChEBI" id="CHEBI:80946"/>
        <dbReference type="ChEBI" id="CHEBI:87373"/>
    </reaction>
    <physiologicalReaction direction="left-to-right" evidence="32">
        <dbReference type="Rhea" id="RHEA:54841"/>
    </physiologicalReaction>
</comment>
<dbReference type="AlphaFoldDB" id="A0A1I7XJR1"/>
<keyword evidence="11" id="KW-0492">Microsome</keyword>
<keyword evidence="7 33" id="KW-0285">Flavoprotein</keyword>
<dbReference type="InterPro" id="IPR050346">
    <property type="entry name" value="FMO-like"/>
</dbReference>